<dbReference type="AlphaFoldDB" id="A0A8H4RBJ0"/>
<dbReference type="OrthoDB" id="248923at2759"/>
<organism evidence="2 3">
    <name type="scientific">Cudoniella acicularis</name>
    <dbReference type="NCBI Taxonomy" id="354080"/>
    <lineage>
        <taxon>Eukaryota</taxon>
        <taxon>Fungi</taxon>
        <taxon>Dikarya</taxon>
        <taxon>Ascomycota</taxon>
        <taxon>Pezizomycotina</taxon>
        <taxon>Leotiomycetes</taxon>
        <taxon>Helotiales</taxon>
        <taxon>Tricladiaceae</taxon>
        <taxon>Cudoniella</taxon>
    </lineage>
</organism>
<reference evidence="2 3" key="1">
    <citation type="submission" date="2020-03" db="EMBL/GenBank/DDBJ databases">
        <title>Draft Genome Sequence of Cudoniella acicularis.</title>
        <authorList>
            <person name="Buettner E."/>
            <person name="Kellner H."/>
        </authorList>
    </citation>
    <scope>NUCLEOTIDE SEQUENCE [LARGE SCALE GENOMIC DNA]</scope>
    <source>
        <strain evidence="2 3">DSM 108380</strain>
    </source>
</reference>
<sequence length="668" mass="76452">MATRGRVGSRRTEPQLSFPCPIRYGRKVDVEEIRRQLLARSVTSLGSHSDSTQLRSPTEPWIELTDLPRVPRQASSIPLAEASRVVEVPLPKEIPSTPDPRDENSKLKRGMRQVKNRLSKFRDETWSPEVDQNFASYPKGLNWRIKNRDPLADKLRRVQKRFKKKLGLTWPKSKTQKRAPKAKHQKRPQSPQPGVLLATRHEYPNVKPISYKIQIDELEGMLRPTPGDNKESKQHYEREDVKYPDLSRRGNTHPISPRRGPTVAPATYRQTKDVLENFRDPENGDYHIYWAATKEEREEATRRSQMENVWRKVSYHYLNSQGRRHVCDPLIGRAPPISKGALKKYLESDQGEELLKNYSVHRWTLACRSEESGEDEDQNLTSTKSSQSPDPESQSRLSLPPATGPLPEIAPREVDLARPYKMAAMQTYRETSDGRRRLTINTNLMSSSFGSIDSLGNHSSCTSYPESPMAESDYLLWRPITSSSRPESGESLRMKDLNKKRFPVKASNAETQNRQMSYTNNAISDERSRQNSLMSEDRSRKIGGICEELSRFPSMMTGERPRGVSAPWTRYPVKVAGSSGSSTSRISQIRPRAKTSIAQPLQNRKELRKLYLPEREAISNNSRTFEAPHIGLWIFVRGELPCNEFRDMANCEWACGGGAHEDYDSRRE</sequence>
<feature type="region of interest" description="Disordered" evidence="1">
    <location>
        <begin position="245"/>
        <end position="264"/>
    </location>
</feature>
<evidence type="ECO:0000313" key="2">
    <source>
        <dbReference type="EMBL" id="KAF4625795.1"/>
    </source>
</evidence>
<feature type="compositionally biased region" description="Basic residues" evidence="1">
    <location>
        <begin position="174"/>
        <end position="187"/>
    </location>
</feature>
<dbReference type="Proteomes" id="UP000566819">
    <property type="component" value="Unassembled WGS sequence"/>
</dbReference>
<feature type="region of interest" description="Disordered" evidence="1">
    <location>
        <begin position="577"/>
        <end position="599"/>
    </location>
</feature>
<feature type="region of interest" description="Disordered" evidence="1">
    <location>
        <begin position="369"/>
        <end position="414"/>
    </location>
</feature>
<accession>A0A8H4RBJ0</accession>
<feature type="region of interest" description="Disordered" evidence="1">
    <location>
        <begin position="167"/>
        <end position="195"/>
    </location>
</feature>
<protein>
    <submittedName>
        <fullName evidence="2">Uncharacterized protein</fullName>
    </submittedName>
</protein>
<feature type="compositionally biased region" description="Polar residues" evidence="1">
    <location>
        <begin position="379"/>
        <end position="397"/>
    </location>
</feature>
<dbReference type="EMBL" id="JAAMPI010001293">
    <property type="protein sequence ID" value="KAF4625795.1"/>
    <property type="molecule type" value="Genomic_DNA"/>
</dbReference>
<name>A0A8H4RBJ0_9HELO</name>
<evidence type="ECO:0000313" key="3">
    <source>
        <dbReference type="Proteomes" id="UP000566819"/>
    </source>
</evidence>
<feature type="compositionally biased region" description="Low complexity" evidence="1">
    <location>
        <begin position="577"/>
        <end position="590"/>
    </location>
</feature>
<evidence type="ECO:0000256" key="1">
    <source>
        <dbReference type="SAM" id="MobiDB-lite"/>
    </source>
</evidence>
<proteinExistence type="predicted"/>
<feature type="region of interest" description="Disordered" evidence="1">
    <location>
        <begin position="1"/>
        <end position="20"/>
    </location>
</feature>
<comment type="caution">
    <text evidence="2">The sequence shown here is derived from an EMBL/GenBank/DDBJ whole genome shotgun (WGS) entry which is preliminary data.</text>
</comment>
<keyword evidence="3" id="KW-1185">Reference proteome</keyword>
<gene>
    <name evidence="2" type="ORF">G7Y89_g12369</name>
</gene>